<feature type="region of interest" description="Disordered" evidence="1">
    <location>
        <begin position="148"/>
        <end position="172"/>
    </location>
</feature>
<evidence type="ECO:0000313" key="2">
    <source>
        <dbReference type="EMBL" id="EGG07852.1"/>
    </source>
</evidence>
<reference evidence="3" key="1">
    <citation type="journal article" date="2011" name="Proc. Natl. Acad. Sci. U.S.A.">
        <title>Obligate biotrophy features unraveled by the genomic analysis of rust fungi.</title>
        <authorList>
            <person name="Duplessis S."/>
            <person name="Cuomo C.A."/>
            <person name="Lin Y.-C."/>
            <person name="Aerts A."/>
            <person name="Tisserant E."/>
            <person name="Veneault-Fourrey C."/>
            <person name="Joly D.L."/>
            <person name="Hacquard S."/>
            <person name="Amselem J."/>
            <person name="Cantarel B.L."/>
            <person name="Chiu R."/>
            <person name="Coutinho P.M."/>
            <person name="Feau N."/>
            <person name="Field M."/>
            <person name="Frey P."/>
            <person name="Gelhaye E."/>
            <person name="Goldberg J."/>
            <person name="Grabherr M.G."/>
            <person name="Kodira C.D."/>
            <person name="Kohler A."/>
            <person name="Kuees U."/>
            <person name="Lindquist E.A."/>
            <person name="Lucas S.M."/>
            <person name="Mago R."/>
            <person name="Mauceli E."/>
            <person name="Morin E."/>
            <person name="Murat C."/>
            <person name="Pangilinan J.L."/>
            <person name="Park R."/>
            <person name="Pearson M."/>
            <person name="Quesneville H."/>
            <person name="Rouhier N."/>
            <person name="Sakthikumar S."/>
            <person name="Salamov A.A."/>
            <person name="Schmutz J."/>
            <person name="Selles B."/>
            <person name="Shapiro H."/>
            <person name="Tanguay P."/>
            <person name="Tuskan G.A."/>
            <person name="Henrissat B."/>
            <person name="Van de Peer Y."/>
            <person name="Rouze P."/>
            <person name="Ellis J.G."/>
            <person name="Dodds P.N."/>
            <person name="Schein J.E."/>
            <person name="Zhong S."/>
            <person name="Hamelin R.C."/>
            <person name="Grigoriev I.V."/>
            <person name="Szabo L.J."/>
            <person name="Martin F."/>
        </authorList>
    </citation>
    <scope>NUCLEOTIDE SEQUENCE [LARGE SCALE GENOMIC DNA]</scope>
    <source>
        <strain evidence="3">98AG31 / pathotype 3-4-7</strain>
    </source>
</reference>
<evidence type="ECO:0000313" key="3">
    <source>
        <dbReference type="Proteomes" id="UP000001072"/>
    </source>
</evidence>
<dbReference type="VEuPathDB" id="FungiDB:MELLADRAFT_105293"/>
<dbReference type="RefSeq" id="XP_007408617.1">
    <property type="nucleotide sequence ID" value="XM_007408555.1"/>
</dbReference>
<feature type="region of interest" description="Disordered" evidence="1">
    <location>
        <begin position="355"/>
        <end position="388"/>
    </location>
</feature>
<feature type="region of interest" description="Disordered" evidence="1">
    <location>
        <begin position="216"/>
        <end position="240"/>
    </location>
</feature>
<gene>
    <name evidence="2" type="ORF">MELLADRAFT_105293</name>
</gene>
<dbReference type="InParanoid" id="F4RHM5"/>
<protein>
    <submittedName>
        <fullName evidence="2">Uncharacterized protein</fullName>
    </submittedName>
</protein>
<dbReference type="OrthoDB" id="10479633at2759"/>
<dbReference type="HOGENOM" id="CLU_338034_0_0_1"/>
<accession>F4RHM5</accession>
<proteinExistence type="predicted"/>
<feature type="region of interest" description="Disordered" evidence="1">
    <location>
        <begin position="25"/>
        <end position="48"/>
    </location>
</feature>
<organism evidence="3">
    <name type="scientific">Melampsora larici-populina (strain 98AG31 / pathotype 3-4-7)</name>
    <name type="common">Poplar leaf rust fungus</name>
    <dbReference type="NCBI Taxonomy" id="747676"/>
    <lineage>
        <taxon>Eukaryota</taxon>
        <taxon>Fungi</taxon>
        <taxon>Dikarya</taxon>
        <taxon>Basidiomycota</taxon>
        <taxon>Pucciniomycotina</taxon>
        <taxon>Pucciniomycetes</taxon>
        <taxon>Pucciniales</taxon>
        <taxon>Melampsoraceae</taxon>
        <taxon>Melampsora</taxon>
    </lineage>
</organism>
<dbReference type="Proteomes" id="UP000001072">
    <property type="component" value="Unassembled WGS sequence"/>
</dbReference>
<name>F4RHM5_MELLP</name>
<dbReference type="EMBL" id="GL883102">
    <property type="protein sequence ID" value="EGG07852.1"/>
    <property type="molecule type" value="Genomic_DNA"/>
</dbReference>
<evidence type="ECO:0000256" key="1">
    <source>
        <dbReference type="SAM" id="MobiDB-lite"/>
    </source>
</evidence>
<dbReference type="GeneID" id="18922561"/>
<feature type="compositionally biased region" description="Basic residues" evidence="1">
    <location>
        <begin position="371"/>
        <end position="384"/>
    </location>
</feature>
<feature type="compositionally biased region" description="Low complexity" evidence="1">
    <location>
        <begin position="226"/>
        <end position="237"/>
    </location>
</feature>
<sequence>MSWGIPMEHFDPIHLFWNMQDSIQTADKDSNPGTIPVLQHTSSNHPDRLSMISPQHWSHENDQMYHTTSTITPFQNFEGSTTNEFHGTRSLPGSLYTDTFGNYCNHNDLPLVSLEDPSNQNLNNAVQTDFSDTEWLDHWIQDLPTPKLSNTLDPEPELPINHSSNSNSRKDAQLYGPLVPEDLHQFATELPQSSIYSSHWVHNLIHDGVDAGNMYAHKSRPTHTGPSNYPSNPSFSSTHTSEVGDYNNILGIKSGQQENSVLSENQRRDDKINLPYMAFQSTYPKNNFEHLISTHDENQYLLTSEWESHPLGHDQIQGDHILTPSIQGNNIKSTQVVFEDNPSPSSFLALEGAVSGKDLNSPDSNDIGPPGKKKNSNVKKRKQPIAKDATIGRYPRTQNQKITSISGVSNGGIYKNAQDSIANGVTDHLLFERLMKLIRIFDESYHPTYLTFEGHLFLPELSQEMEKHPEKGELWHKIGQAQKALNINFINLLLILQPEASTQKGSKAKLIQDGVSFLTEMIYQWVSVKVENDSKHWKKSPHMCYDISEPSSLLQYASKLMESKSPSLTILWKLWKRWFRYSAYPMKNVAVGIKEFASLLRDNLLELKPRNGSDGSKPLFENYHLHPHNPLHLDNSKYRLPGKSSRGGPYRWRDYYHLTVRLGRYQYEMLTLRVEADTHFDQLNESLKKKCLSENQGDTRSLGRVDGFVRKLYKEFTPCFFGSLLALKLEHNSSISIEDLIDDGWKFLANFLNLLARSCYTKKAKIEEADPMAQMAMSHILPFSQRDNHTGNLSLGAVFSLLVAWFNQSSLPNKQMVWNSTDFYALIKIMHSKNEFPVLAIK</sequence>
<keyword evidence="3" id="KW-1185">Reference proteome</keyword>
<dbReference type="KEGG" id="mlr:MELLADRAFT_105293"/>
<dbReference type="AlphaFoldDB" id="F4RHM5"/>